<evidence type="ECO:0000256" key="8">
    <source>
        <dbReference type="SAM" id="SignalP"/>
    </source>
</evidence>
<comment type="catalytic activity">
    <reaction evidence="6">
        <text>a sn-glycero-3-phosphodiester + H2O = an alcohol + sn-glycerol 3-phosphate + H(+)</text>
        <dbReference type="Rhea" id="RHEA:12969"/>
        <dbReference type="ChEBI" id="CHEBI:15377"/>
        <dbReference type="ChEBI" id="CHEBI:15378"/>
        <dbReference type="ChEBI" id="CHEBI:30879"/>
        <dbReference type="ChEBI" id="CHEBI:57597"/>
        <dbReference type="ChEBI" id="CHEBI:83408"/>
        <dbReference type="EC" id="3.1.4.46"/>
    </reaction>
</comment>
<dbReference type="InterPro" id="IPR030395">
    <property type="entry name" value="GP_PDE_dom"/>
</dbReference>
<keyword evidence="11" id="KW-1185">Reference proteome</keyword>
<evidence type="ECO:0000256" key="7">
    <source>
        <dbReference type="SAM" id="MobiDB-lite"/>
    </source>
</evidence>
<dbReference type="InterPro" id="IPR017946">
    <property type="entry name" value="PLC-like_Pdiesterase_TIM-brl"/>
</dbReference>
<dbReference type="EC" id="3.1.4.46" evidence="2"/>
<dbReference type="PANTHER" id="PTHR43620:SF7">
    <property type="entry name" value="GLYCEROPHOSPHODIESTER PHOSPHODIESTERASE GDPD5-RELATED"/>
    <property type="match status" value="1"/>
</dbReference>
<dbReference type="Gene3D" id="3.20.20.190">
    <property type="entry name" value="Phosphatidylinositol (PI) phosphodiesterase"/>
    <property type="match status" value="1"/>
</dbReference>
<comment type="caution">
    <text evidence="10">The sequence shown here is derived from an EMBL/GenBank/DDBJ whole genome shotgun (WGS) entry which is preliminary data.</text>
</comment>
<dbReference type="EMBL" id="JBIGHY010000003">
    <property type="protein sequence ID" value="MFG6414129.1"/>
    <property type="molecule type" value="Genomic_DNA"/>
</dbReference>
<sequence length="429" mass="46815">MRHFLTRLALLALGAAALPASAHDFDNDRRGGHHDPRGRDGIASVQMGPRPFFLVNEMADSPLKQRLQRCAATREQYQPTLFSIGHRGAPLMFPEHTKESYEAAARSGAGIVECDVTFTKDRQLVCRHAQNDLHTTTNILATPLAAKCVTPFTPAQFDAAGTLVAPAAAECRTSELTLAEFKTLRGKMDAFNPRGRTVAEYMAGTPNFRTDLHAGPTSGTLLTLKEAIALFKQLDVKMTPELKSPSVPMPFNGYTQAAYAQQMIDEHKAMGVPPRDLWPQSFDINDVLYWVRNEPAYGRQAVYLDDANVVADLPTAQQLKAYRAAGIRIVAPPIFALLAADSSGNLMPSAYARNARAAGLDIIAWSLERSGILADGNNGFYLQTVDAAIKREGDVYRVLDVLAEQVGVMGVFSDWPATTSFYANCTGQR</sequence>
<reference evidence="10 11" key="1">
    <citation type="submission" date="2024-09" db="EMBL/GenBank/DDBJ databases">
        <title>Novel species of the genus Pelomonas and Roseateles isolated from streams.</title>
        <authorList>
            <person name="Lu H."/>
        </authorList>
    </citation>
    <scope>NUCLEOTIDE SEQUENCE [LARGE SCALE GENOMIC DNA]</scope>
    <source>
        <strain evidence="10 11">DC23W</strain>
    </source>
</reference>
<dbReference type="PROSITE" id="PS51704">
    <property type="entry name" value="GP_PDE"/>
    <property type="match status" value="1"/>
</dbReference>
<keyword evidence="5" id="KW-0378">Hydrolase</keyword>
<evidence type="ECO:0000256" key="5">
    <source>
        <dbReference type="ARBA" id="ARBA00022801"/>
    </source>
</evidence>
<dbReference type="PANTHER" id="PTHR43620">
    <property type="entry name" value="GLYCEROPHOSPHORYL DIESTER PHOSPHODIESTERASE"/>
    <property type="match status" value="1"/>
</dbReference>
<accession>A0ABW7EMJ8</accession>
<proteinExistence type="inferred from homology"/>
<evidence type="ECO:0000256" key="3">
    <source>
        <dbReference type="ARBA" id="ARBA00022729"/>
    </source>
</evidence>
<evidence type="ECO:0000256" key="1">
    <source>
        <dbReference type="ARBA" id="ARBA00007277"/>
    </source>
</evidence>
<name>A0ABW7EMJ8_9BURK</name>
<comment type="similarity">
    <text evidence="1">Belongs to the glycerophosphoryl diester phosphodiesterase family.</text>
</comment>
<feature type="region of interest" description="Disordered" evidence="7">
    <location>
        <begin position="22"/>
        <end position="43"/>
    </location>
</feature>
<evidence type="ECO:0000313" key="10">
    <source>
        <dbReference type="EMBL" id="MFG6414129.1"/>
    </source>
</evidence>
<dbReference type="RefSeq" id="WP_394470208.1">
    <property type="nucleotide sequence ID" value="NZ_JBIGHY010000003.1"/>
</dbReference>
<dbReference type="Pfam" id="PF03009">
    <property type="entry name" value="GDPD"/>
    <property type="match status" value="1"/>
</dbReference>
<evidence type="ECO:0000313" key="11">
    <source>
        <dbReference type="Proteomes" id="UP001606300"/>
    </source>
</evidence>
<feature type="signal peptide" evidence="8">
    <location>
        <begin position="1"/>
        <end position="22"/>
    </location>
</feature>
<feature type="compositionally biased region" description="Basic and acidic residues" evidence="7">
    <location>
        <begin position="23"/>
        <end position="40"/>
    </location>
</feature>
<keyword evidence="3 8" id="KW-0732">Signal</keyword>
<dbReference type="Proteomes" id="UP001606300">
    <property type="component" value="Unassembled WGS sequence"/>
</dbReference>
<feature type="domain" description="GP-PDE" evidence="9">
    <location>
        <begin position="81"/>
        <end position="423"/>
    </location>
</feature>
<feature type="chain" id="PRO_5045537819" description="glycerophosphodiester phosphodiesterase" evidence="8">
    <location>
        <begin position="23"/>
        <end position="429"/>
    </location>
</feature>
<evidence type="ECO:0000256" key="2">
    <source>
        <dbReference type="ARBA" id="ARBA00012247"/>
    </source>
</evidence>
<dbReference type="SUPFAM" id="SSF51695">
    <property type="entry name" value="PLC-like phosphodiesterases"/>
    <property type="match status" value="1"/>
</dbReference>
<protein>
    <recommendedName>
        <fullName evidence="2">glycerophosphodiester phosphodiesterase</fullName>
        <ecNumber evidence="2">3.1.4.46</ecNumber>
    </recommendedName>
</protein>
<evidence type="ECO:0000259" key="9">
    <source>
        <dbReference type="PROSITE" id="PS51704"/>
    </source>
</evidence>
<gene>
    <name evidence="10" type="ORF">ACG02S_09490</name>
</gene>
<evidence type="ECO:0000256" key="4">
    <source>
        <dbReference type="ARBA" id="ARBA00022798"/>
    </source>
</evidence>
<organism evidence="10 11">
    <name type="scientific">Pelomonas dachongensis</name>
    <dbReference type="NCBI Taxonomy" id="3299029"/>
    <lineage>
        <taxon>Bacteria</taxon>
        <taxon>Pseudomonadati</taxon>
        <taxon>Pseudomonadota</taxon>
        <taxon>Betaproteobacteria</taxon>
        <taxon>Burkholderiales</taxon>
        <taxon>Sphaerotilaceae</taxon>
        <taxon>Roseateles</taxon>
    </lineage>
</organism>
<evidence type="ECO:0000256" key="6">
    <source>
        <dbReference type="ARBA" id="ARBA00047512"/>
    </source>
</evidence>
<keyword evidence="4" id="KW-0319">Glycerol metabolism</keyword>